<name>A0A226EXI4_FOLCA</name>
<proteinExistence type="inferred from homology"/>
<dbReference type="InterPro" id="IPR036249">
    <property type="entry name" value="Thioredoxin-like_sf"/>
</dbReference>
<dbReference type="GO" id="GO:0005783">
    <property type="term" value="C:endoplasmic reticulum"/>
    <property type="evidence" value="ECO:0007669"/>
    <property type="project" value="TreeGrafter"/>
</dbReference>
<dbReference type="PANTHER" id="PTHR18929">
    <property type="entry name" value="PROTEIN DISULFIDE ISOMERASE"/>
    <property type="match status" value="1"/>
</dbReference>
<accession>A0A226EXI4</accession>
<evidence type="ECO:0000313" key="5">
    <source>
        <dbReference type="Proteomes" id="UP000198287"/>
    </source>
</evidence>
<organism evidence="4 5">
    <name type="scientific">Folsomia candida</name>
    <name type="common">Springtail</name>
    <dbReference type="NCBI Taxonomy" id="158441"/>
    <lineage>
        <taxon>Eukaryota</taxon>
        <taxon>Metazoa</taxon>
        <taxon>Ecdysozoa</taxon>
        <taxon>Arthropoda</taxon>
        <taxon>Hexapoda</taxon>
        <taxon>Collembola</taxon>
        <taxon>Entomobryomorpha</taxon>
        <taxon>Isotomoidea</taxon>
        <taxon>Isotomidae</taxon>
        <taxon>Proisotominae</taxon>
        <taxon>Folsomia</taxon>
    </lineage>
</organism>
<evidence type="ECO:0000256" key="1">
    <source>
        <dbReference type="ARBA" id="ARBA00006347"/>
    </source>
</evidence>
<dbReference type="STRING" id="158441.A0A226EXI4"/>
<feature type="region of interest" description="Disordered" evidence="2">
    <location>
        <begin position="480"/>
        <end position="500"/>
    </location>
</feature>
<dbReference type="Gene3D" id="3.40.30.10">
    <property type="entry name" value="Glutaredoxin"/>
    <property type="match status" value="2"/>
</dbReference>
<keyword evidence="4" id="KW-0413">Isomerase</keyword>
<dbReference type="GO" id="GO:0034976">
    <property type="term" value="P:response to endoplasmic reticulum stress"/>
    <property type="evidence" value="ECO:0007669"/>
    <property type="project" value="TreeGrafter"/>
</dbReference>
<dbReference type="Proteomes" id="UP000198287">
    <property type="component" value="Unassembled WGS sequence"/>
</dbReference>
<dbReference type="CDD" id="cd02981">
    <property type="entry name" value="PDI_b_family"/>
    <property type="match status" value="2"/>
</dbReference>
<comment type="similarity">
    <text evidence="1">Belongs to the protein disulfide isomerase family.</text>
</comment>
<evidence type="ECO:0000313" key="4">
    <source>
        <dbReference type="EMBL" id="OXA61326.1"/>
    </source>
</evidence>
<dbReference type="GO" id="GO:0003756">
    <property type="term" value="F:protein disulfide isomerase activity"/>
    <property type="evidence" value="ECO:0007669"/>
    <property type="project" value="TreeGrafter"/>
</dbReference>
<evidence type="ECO:0000256" key="2">
    <source>
        <dbReference type="SAM" id="MobiDB-lite"/>
    </source>
</evidence>
<reference evidence="4 5" key="1">
    <citation type="submission" date="2015-12" db="EMBL/GenBank/DDBJ databases">
        <title>The genome of Folsomia candida.</title>
        <authorList>
            <person name="Faddeeva A."/>
            <person name="Derks M.F."/>
            <person name="Anvar Y."/>
            <person name="Smit S."/>
            <person name="Van Straalen N."/>
            <person name="Roelofs D."/>
        </authorList>
    </citation>
    <scope>NUCLEOTIDE SEQUENCE [LARGE SCALE GENOMIC DNA]</scope>
    <source>
        <strain evidence="4 5">VU population</strain>
        <tissue evidence="4">Whole body</tissue>
    </source>
</reference>
<gene>
    <name evidence="4" type="ORF">Fcan01_00810</name>
</gene>
<feature type="chain" id="PRO_5012375467" evidence="3">
    <location>
        <begin position="22"/>
        <end position="627"/>
    </location>
</feature>
<dbReference type="GO" id="GO:0006457">
    <property type="term" value="P:protein folding"/>
    <property type="evidence" value="ECO:0007669"/>
    <property type="project" value="TreeGrafter"/>
</dbReference>
<protein>
    <submittedName>
        <fullName evidence="4">Protein disulfide-isomerase</fullName>
    </submittedName>
</protein>
<dbReference type="SUPFAM" id="SSF52833">
    <property type="entry name" value="Thioredoxin-like"/>
    <property type="match status" value="1"/>
</dbReference>
<dbReference type="AlphaFoldDB" id="A0A226EXI4"/>
<dbReference type="EMBL" id="LNIX01000001">
    <property type="protein sequence ID" value="OXA61326.1"/>
    <property type="molecule type" value="Genomic_DNA"/>
</dbReference>
<feature type="signal peptide" evidence="3">
    <location>
        <begin position="1"/>
        <end position="21"/>
    </location>
</feature>
<comment type="caution">
    <text evidence="4">The sequence shown here is derived from an EMBL/GenBank/DDBJ whole genome shotgun (WGS) entry which is preliminary data.</text>
</comment>
<evidence type="ECO:0000256" key="3">
    <source>
        <dbReference type="SAM" id="SignalP"/>
    </source>
</evidence>
<keyword evidence="5" id="KW-1185">Reference proteome</keyword>
<keyword evidence="3" id="KW-0732">Signal</keyword>
<dbReference type="PANTHER" id="PTHR18929:SF235">
    <property type="entry name" value="THIOREDOXIN DOMAIN-CONTAINING PROTEIN"/>
    <property type="match status" value="1"/>
</dbReference>
<sequence>MWRHQLCTILIFLVAVKVAFSRVFLVSEKGLGDLVPNYLFVFVAYYHPSCSKQPGLGEFEIAEQIAEETNLTVAYDIRFARVNLRKVDNYETGLLRQKPDGCTGPPYFELFKFGVPIRLGRQGKLVKDELTTKAMFEFLEKHTTKSRVDVATSDAEVKMYEAQNEFSILGYFKEYTGTGLRNNFYRAANRLKYYNFAEVRNQDLVRKFERDTVVINQQFGTIKLELDENLSENRVTMFVRANVNSTRNPVISVKLDKLQETIDTTMQVFVMFYHYDCKVPEIFEFVADLAKENGMMDVLDLKFVTVDIEEYESDESLEKYSLHYSDCNLSGKNWTDFSNVLRLFKYGKMTKYGESSLLPNVTMDAKKLKTLSGMMTWLEENTKPAARPVWTMEGAKLIVEFNEISVIGYFQKGSQARMEFHKAADSANEYVWGDVLAPEINPFNTDMIVVFKNYGKEQVNFTWDNKMTNGEIQRFVKNESSNSQIPIPTRPTPPMPSTTTEKPEVFYRMTKQIAIFDRKGFQGNRVIIDLTGGCVIVPKSWGLGTFSIKTYSQCVYFYEEPGCDADKKRFRLDIQESREHWDISDFKSIEGFQSMQFCPEEGEVSAGKSRLGVHLGFIMTLTIFIMA</sequence>